<comment type="caution">
    <text evidence="2">The sequence shown here is derived from an EMBL/GenBank/DDBJ whole genome shotgun (WGS) entry which is preliminary data.</text>
</comment>
<dbReference type="InterPro" id="IPR006158">
    <property type="entry name" value="Cobalamin-bd"/>
</dbReference>
<reference evidence="2 3" key="1">
    <citation type="submission" date="2024-06" db="EMBL/GenBank/DDBJ databases">
        <title>The Natural Products Discovery Center: Release of the First 8490 Sequenced Strains for Exploring Actinobacteria Biosynthetic Diversity.</title>
        <authorList>
            <person name="Kalkreuter E."/>
            <person name="Kautsar S.A."/>
            <person name="Yang D."/>
            <person name="Bader C.D."/>
            <person name="Teijaro C.N."/>
            <person name="Fluegel L."/>
            <person name="Davis C.M."/>
            <person name="Simpson J.R."/>
            <person name="Lauterbach L."/>
            <person name="Steele A.D."/>
            <person name="Gui C."/>
            <person name="Meng S."/>
            <person name="Li G."/>
            <person name="Viehrig K."/>
            <person name="Ye F."/>
            <person name="Su P."/>
            <person name="Kiefer A.F."/>
            <person name="Nichols A."/>
            <person name="Cepeda A.J."/>
            <person name="Yan W."/>
            <person name="Fan B."/>
            <person name="Jiang Y."/>
            <person name="Adhikari A."/>
            <person name="Zheng C.-J."/>
            <person name="Schuster L."/>
            <person name="Cowan T.M."/>
            <person name="Smanski M.J."/>
            <person name="Chevrette M.G."/>
            <person name="De Carvalho L.P.S."/>
            <person name="Shen B."/>
        </authorList>
    </citation>
    <scope>NUCLEOTIDE SEQUENCE [LARGE SCALE GENOMIC DNA]</scope>
    <source>
        <strain evidence="2 3">NPDC001166</strain>
    </source>
</reference>
<organism evidence="2 3">
    <name type="scientific">Streptomyces sp. 900105245</name>
    <dbReference type="NCBI Taxonomy" id="3154379"/>
    <lineage>
        <taxon>Bacteria</taxon>
        <taxon>Bacillati</taxon>
        <taxon>Actinomycetota</taxon>
        <taxon>Actinomycetes</taxon>
        <taxon>Kitasatosporales</taxon>
        <taxon>Streptomycetaceae</taxon>
        <taxon>Streptomyces</taxon>
    </lineage>
</organism>
<dbReference type="Pfam" id="PF02310">
    <property type="entry name" value="B12-binding"/>
    <property type="match status" value="1"/>
</dbReference>
<gene>
    <name evidence="2" type="ORF">ABT272_01785</name>
</gene>
<name>A0ABV1TZN9_9ACTN</name>
<accession>A0ABV1TZN9</accession>
<sequence>MDEVMTQPAELAPRDPSGTLDVVVTGLPSDAHTWNLVFIQLLLEDLGHHVVNLGPCISQDEIVESCCKYQPDLLVVSSVNGHGAHDAEHLVRALRARWELAGLPAVVGGKLGVRGAEGRDGHGRRLVDAGFDAVFHDEQGLGPFEAFVGALAADRTPSGPAPLPEGAAR</sequence>
<dbReference type="SUPFAM" id="SSF52242">
    <property type="entry name" value="Cobalamin (vitamin B12)-binding domain"/>
    <property type="match status" value="1"/>
</dbReference>
<keyword evidence="3" id="KW-1185">Reference proteome</keyword>
<dbReference type="EMBL" id="JBEPAZ010000001">
    <property type="protein sequence ID" value="MER6426471.1"/>
    <property type="molecule type" value="Genomic_DNA"/>
</dbReference>
<evidence type="ECO:0000259" key="1">
    <source>
        <dbReference type="PROSITE" id="PS51332"/>
    </source>
</evidence>
<protein>
    <submittedName>
        <fullName evidence="2">Cobalamin-dependent protein</fullName>
    </submittedName>
</protein>
<evidence type="ECO:0000313" key="2">
    <source>
        <dbReference type="EMBL" id="MER6426471.1"/>
    </source>
</evidence>
<dbReference type="Gene3D" id="3.40.50.280">
    <property type="entry name" value="Cobalamin-binding domain"/>
    <property type="match status" value="1"/>
</dbReference>
<dbReference type="PROSITE" id="PS51332">
    <property type="entry name" value="B12_BINDING"/>
    <property type="match status" value="1"/>
</dbReference>
<dbReference type="InterPro" id="IPR036724">
    <property type="entry name" value="Cobalamin-bd_sf"/>
</dbReference>
<dbReference type="RefSeq" id="WP_241841006.1">
    <property type="nucleotide sequence ID" value="NZ_JBEPAB010000073.1"/>
</dbReference>
<proteinExistence type="predicted"/>
<feature type="domain" description="B12-binding" evidence="1">
    <location>
        <begin position="19"/>
        <end position="158"/>
    </location>
</feature>
<dbReference type="Proteomes" id="UP001470023">
    <property type="component" value="Unassembled WGS sequence"/>
</dbReference>
<evidence type="ECO:0000313" key="3">
    <source>
        <dbReference type="Proteomes" id="UP001470023"/>
    </source>
</evidence>